<dbReference type="GO" id="GO:0005829">
    <property type="term" value="C:cytosol"/>
    <property type="evidence" value="ECO:0007669"/>
    <property type="project" value="TreeGrafter"/>
</dbReference>
<dbReference type="GO" id="GO:0003723">
    <property type="term" value="F:RNA binding"/>
    <property type="evidence" value="ECO:0007669"/>
    <property type="project" value="InterPro"/>
</dbReference>
<dbReference type="AlphaFoldDB" id="A0A4R2GG93"/>
<name>A0A4R2GG93_9BACT</name>
<evidence type="ECO:0000256" key="2">
    <source>
        <dbReference type="ARBA" id="ARBA00022679"/>
    </source>
</evidence>
<dbReference type="GO" id="GO:0032259">
    <property type="term" value="P:methylation"/>
    <property type="evidence" value="ECO:0007669"/>
    <property type="project" value="UniProtKB-KW"/>
</dbReference>
<keyword evidence="2" id="KW-0808">Transferase</keyword>
<dbReference type="RefSeq" id="WP_132434598.1">
    <property type="nucleotide sequence ID" value="NZ_SLWK01000012.1"/>
</dbReference>
<gene>
    <name evidence="4" type="ORF">EV194_11223</name>
</gene>
<comment type="caution">
    <text evidence="4">The sequence shown here is derived from an EMBL/GenBank/DDBJ whole genome shotgun (WGS) entry which is preliminary data.</text>
</comment>
<dbReference type="InterPro" id="IPR029028">
    <property type="entry name" value="Alpha/beta_knot_MTases"/>
</dbReference>
<dbReference type="PANTHER" id="PTHR46429">
    <property type="entry name" value="23S RRNA (GUANOSINE-2'-O-)-METHYLTRANSFERASE RLMB"/>
    <property type="match status" value="1"/>
</dbReference>
<reference evidence="4 5" key="1">
    <citation type="submission" date="2019-03" db="EMBL/GenBank/DDBJ databases">
        <title>Genomic Encyclopedia of Type Strains, Phase IV (KMG-IV): sequencing the most valuable type-strain genomes for metagenomic binning, comparative biology and taxonomic classification.</title>
        <authorList>
            <person name="Goeker M."/>
        </authorList>
    </citation>
    <scope>NUCLEOTIDE SEQUENCE [LARGE SCALE GENOMIC DNA]</scope>
    <source>
        <strain evidence="4 5">DSM 24179</strain>
    </source>
</reference>
<evidence type="ECO:0000313" key="4">
    <source>
        <dbReference type="EMBL" id="TCO06802.1"/>
    </source>
</evidence>
<sequence>MTGNNANQFFSNTTYPETNPDTGPIIITDRLKSAENIGHIIRLAGNTGCRKVLVVVEDELPRLSKIKRVAEVSGDVINWKFCKEDEVQQLIPETYSLVALETSPGSTNLFSANLPRKMALIVGSERNGISPRLLSSAKTHLHIPVSGPIKSLNVSHAAAICLFHWTTQHITGA</sequence>
<dbReference type="GO" id="GO:0006396">
    <property type="term" value="P:RNA processing"/>
    <property type="evidence" value="ECO:0007669"/>
    <property type="project" value="InterPro"/>
</dbReference>
<feature type="domain" description="tRNA/rRNA methyltransferase SpoU type" evidence="3">
    <location>
        <begin position="25"/>
        <end position="163"/>
    </location>
</feature>
<dbReference type="PANTHER" id="PTHR46429:SF2">
    <property type="entry name" value="TRNA_RRNA METHYLTRANSFERASE"/>
    <property type="match status" value="1"/>
</dbReference>
<keyword evidence="1 4" id="KW-0489">Methyltransferase</keyword>
<keyword evidence="5" id="KW-1185">Reference proteome</keyword>
<dbReference type="Pfam" id="PF00588">
    <property type="entry name" value="SpoU_methylase"/>
    <property type="match status" value="1"/>
</dbReference>
<dbReference type="InterPro" id="IPR004441">
    <property type="entry name" value="rRNA_MeTrfase_TrmH"/>
</dbReference>
<dbReference type="Gene3D" id="3.40.1280.10">
    <property type="match status" value="1"/>
</dbReference>
<dbReference type="OrthoDB" id="9795352at2"/>
<accession>A0A4R2GG93</accession>
<dbReference type="GO" id="GO:0008173">
    <property type="term" value="F:RNA methyltransferase activity"/>
    <property type="evidence" value="ECO:0007669"/>
    <property type="project" value="InterPro"/>
</dbReference>
<evidence type="ECO:0000313" key="5">
    <source>
        <dbReference type="Proteomes" id="UP000295221"/>
    </source>
</evidence>
<organism evidence="4 5">
    <name type="scientific">Natronoflexus pectinivorans</name>
    <dbReference type="NCBI Taxonomy" id="682526"/>
    <lineage>
        <taxon>Bacteria</taxon>
        <taxon>Pseudomonadati</taxon>
        <taxon>Bacteroidota</taxon>
        <taxon>Bacteroidia</taxon>
        <taxon>Marinilabiliales</taxon>
        <taxon>Marinilabiliaceae</taxon>
        <taxon>Natronoflexus</taxon>
    </lineage>
</organism>
<dbReference type="CDD" id="cd18082">
    <property type="entry name" value="SpoU-like_family"/>
    <property type="match status" value="1"/>
</dbReference>
<proteinExistence type="predicted"/>
<dbReference type="Proteomes" id="UP000295221">
    <property type="component" value="Unassembled WGS sequence"/>
</dbReference>
<dbReference type="EMBL" id="SLWK01000012">
    <property type="protein sequence ID" value="TCO06802.1"/>
    <property type="molecule type" value="Genomic_DNA"/>
</dbReference>
<dbReference type="InterPro" id="IPR029026">
    <property type="entry name" value="tRNA_m1G_MTases_N"/>
</dbReference>
<dbReference type="InterPro" id="IPR001537">
    <property type="entry name" value="SpoU_MeTrfase"/>
</dbReference>
<dbReference type="SUPFAM" id="SSF75217">
    <property type="entry name" value="alpha/beta knot"/>
    <property type="match status" value="1"/>
</dbReference>
<evidence type="ECO:0000256" key="1">
    <source>
        <dbReference type="ARBA" id="ARBA00022603"/>
    </source>
</evidence>
<evidence type="ECO:0000259" key="3">
    <source>
        <dbReference type="Pfam" id="PF00588"/>
    </source>
</evidence>
<protein>
    <submittedName>
        <fullName evidence="4">SpoU rRNA methylase family protein</fullName>
    </submittedName>
</protein>